<evidence type="ECO:0000256" key="1">
    <source>
        <dbReference type="SAM" id="MobiDB-lite"/>
    </source>
</evidence>
<feature type="compositionally biased region" description="Acidic residues" evidence="1">
    <location>
        <begin position="101"/>
        <end position="127"/>
    </location>
</feature>
<proteinExistence type="predicted"/>
<protein>
    <submittedName>
        <fullName evidence="2">Uncharacterized protein</fullName>
    </submittedName>
</protein>
<dbReference type="Pfam" id="PF18986">
    <property type="entry name" value="DUF5719"/>
    <property type="match status" value="1"/>
</dbReference>
<dbReference type="EMBL" id="FOLM01000002">
    <property type="protein sequence ID" value="SFC11509.1"/>
    <property type="molecule type" value="Genomic_DNA"/>
</dbReference>
<feature type="region of interest" description="Disordered" evidence="1">
    <location>
        <begin position="73"/>
        <end position="142"/>
    </location>
</feature>
<dbReference type="OrthoDB" id="3729011at2"/>
<evidence type="ECO:0000313" key="2">
    <source>
        <dbReference type="EMBL" id="SFC11509.1"/>
    </source>
</evidence>
<accession>A0A1I1GIA2</accession>
<keyword evidence="3" id="KW-1185">Reference proteome</keyword>
<organism evidence="2 3">
    <name type="scientific">Streptomyces aidingensis</name>
    <dbReference type="NCBI Taxonomy" id="910347"/>
    <lineage>
        <taxon>Bacteria</taxon>
        <taxon>Bacillati</taxon>
        <taxon>Actinomycetota</taxon>
        <taxon>Actinomycetes</taxon>
        <taxon>Kitasatosporales</taxon>
        <taxon>Streptomycetaceae</taxon>
        <taxon>Streptomyces</taxon>
    </lineage>
</organism>
<reference evidence="2 3" key="1">
    <citation type="submission" date="2016-10" db="EMBL/GenBank/DDBJ databases">
        <authorList>
            <person name="de Groot N.N."/>
        </authorList>
    </citation>
    <scope>NUCLEOTIDE SEQUENCE [LARGE SCALE GENOMIC DNA]</scope>
    <source>
        <strain evidence="2 3">CGMCC 4.5739</strain>
    </source>
</reference>
<dbReference type="Proteomes" id="UP000199207">
    <property type="component" value="Unassembled WGS sequence"/>
</dbReference>
<dbReference type="AlphaFoldDB" id="A0A1I1GIA2"/>
<gene>
    <name evidence="2" type="ORF">SAMN05421773_10211</name>
</gene>
<dbReference type="RefSeq" id="WP_093837364.1">
    <property type="nucleotide sequence ID" value="NZ_FOLM01000002.1"/>
</dbReference>
<name>A0A1I1GIA2_9ACTN</name>
<sequence length="533" mass="54282">MNRDALRRSPVLSLLAAGAALALAGALGTLGGGESAAPPAPAGEAARAPVVRTSLVCPRPTAVEEAATYYTAYSPAGEGPAGDSRPGTASLLPITPYTPGTDEENPDEDEEATGEDTDATEATDDSGEQPGAEPVVESAEPGVPVAVNVKNDEATALAGTAEHRVAPGWTVQQSSIVDTSGARGLLGTACQAPAADFWFAGAATVDTRHDYLHLTNPEDGGTVVDIELYGPEGRLETGIAEDGVSLPGRSGVAVRLSTLTDEQHAGLAVHVTARTGRIGAQIETVDEQLGVDWLPAVTGGTDGRVLLPGIPADAKTVRLVAFTPGDADLNLSVQLVGATGTFTPAGNESLFLRSGLLEAVELADITQGEPGSLLLTPEDSLTGPVVASLRVTRGDGSKQEMAFIAGTAPVEERASVSGNVLDGTELSLVAPGETAEVRVTWSAASGGGDPVTEEITVPAGTTVAVTPELPEGAKGRYAATVERTGGGELYAARTLTVERDKIPMFTVQTLPDDRSRVTVPGTGENIGLLLPDD</sequence>
<dbReference type="InterPro" id="IPR043777">
    <property type="entry name" value="DUF5719"/>
</dbReference>
<dbReference type="STRING" id="910347.SAMN05421773_10211"/>
<evidence type="ECO:0000313" key="3">
    <source>
        <dbReference type="Proteomes" id="UP000199207"/>
    </source>
</evidence>